<keyword evidence="7" id="KW-0547">Nucleotide-binding</keyword>
<dbReference type="InterPro" id="IPR011611">
    <property type="entry name" value="PfkB_dom"/>
</dbReference>
<comment type="catalytic activity">
    <reaction evidence="16">
        <text>D-fructose + ATP = D-fructose 6-phosphate + ADP + H(+)</text>
        <dbReference type="Rhea" id="RHEA:16125"/>
        <dbReference type="ChEBI" id="CHEBI:15378"/>
        <dbReference type="ChEBI" id="CHEBI:30616"/>
        <dbReference type="ChEBI" id="CHEBI:37721"/>
        <dbReference type="ChEBI" id="CHEBI:61527"/>
        <dbReference type="ChEBI" id="CHEBI:456216"/>
        <dbReference type="EC" id="2.7.1.4"/>
    </reaction>
</comment>
<feature type="domain" description="Wall-associated receptor kinase C-terminal" evidence="22">
    <location>
        <begin position="168"/>
        <end position="228"/>
    </location>
</feature>
<evidence type="ECO:0000256" key="3">
    <source>
        <dbReference type="ARBA" id="ARBA00010688"/>
    </source>
</evidence>
<dbReference type="OrthoDB" id="415590at2759"/>
<keyword evidence="10" id="KW-1133">Transmembrane helix</keyword>
<dbReference type="RefSeq" id="XP_022765547.1">
    <property type="nucleotide sequence ID" value="XM_022909812.1"/>
</dbReference>
<dbReference type="PROSITE" id="PS00583">
    <property type="entry name" value="PFKB_KINASES_1"/>
    <property type="match status" value="1"/>
</dbReference>
<evidence type="ECO:0000256" key="2">
    <source>
        <dbReference type="ARBA" id="ARBA00004727"/>
    </source>
</evidence>
<accession>A0A6P6AL02</accession>
<keyword evidence="4 18" id="KW-0808">Transferase</keyword>
<dbReference type="Pfam" id="PF00294">
    <property type="entry name" value="PfkB"/>
    <property type="match status" value="1"/>
</dbReference>
<comment type="similarity">
    <text evidence="3 18">Belongs to the carbohydrate kinase PfkB family.</text>
</comment>
<evidence type="ECO:0000256" key="7">
    <source>
        <dbReference type="ARBA" id="ARBA00022741"/>
    </source>
</evidence>
<evidence type="ECO:0000256" key="11">
    <source>
        <dbReference type="ARBA" id="ARBA00023136"/>
    </source>
</evidence>
<dbReference type="PANTHER" id="PTHR43085:SF7">
    <property type="entry name" value="FRUCTOKINASE-7-RELATED"/>
    <property type="match status" value="1"/>
</dbReference>
<evidence type="ECO:0000256" key="19">
    <source>
        <dbReference type="SAM" id="SignalP"/>
    </source>
</evidence>
<keyword evidence="23" id="KW-1185">Reference proteome</keyword>
<dbReference type="PRINTS" id="PR00990">
    <property type="entry name" value="RIBOKINASE"/>
</dbReference>
<feature type="domain" description="Carbohydrate kinase PfkB" evidence="20">
    <location>
        <begin position="255"/>
        <end position="562"/>
    </location>
</feature>
<dbReference type="CDD" id="cd01167">
    <property type="entry name" value="bac_FRK"/>
    <property type="match status" value="1"/>
</dbReference>
<evidence type="ECO:0000256" key="16">
    <source>
        <dbReference type="ARBA" id="ARBA00048451"/>
    </source>
</evidence>
<evidence type="ECO:0000256" key="8">
    <source>
        <dbReference type="ARBA" id="ARBA00022777"/>
    </source>
</evidence>
<dbReference type="GO" id="GO:0005829">
    <property type="term" value="C:cytosol"/>
    <property type="evidence" value="ECO:0007669"/>
    <property type="project" value="TreeGrafter"/>
</dbReference>
<sequence>MSFQLIFSPQFYSIFFILILLPTSYSNGVDESLMDCFHPFSCGDLKNLSYPFWTDDHPQHCHLEGFELIKCEDPQPLILISGHEFRVLHINQSVYRMTIVRIDLWEDTCPKNFVNVTLEHPFLHYSKTNQNLTVFFNCIPWIEMPCENMVQRLVDPFYATDPFVIRDNFQHLRKCGTSVQVNKTNFDRLRNRKLNLLEALKQGFDMEYDFYEIFCSKCKDLGGKCFKSSSDLLCKHGGANDIQANTNGKLPNNLLVVSFGEMLMDFVPTVGGVSLAEAPAFKMSPGGAPANVAVGISRLGGSSAFIGKVGDDEFGHILADILRQNNVNSSGLRFDHSARTALSFVTLRSDGEREFLFFRHPSADMNLRKSELDINLIKQAGIFHFGSISLIEEPCRSAHLAAMSIARKSGSILSYDPNLRLPLWPSAEAAREGIKSIWDQADVIKISEDELTFFIEDDDTYDDNVVMEKLFRPNLKLLVVTEGSKGCRYYTKTFKGRVPGIKVKAVDTTGAGDAFVSGMLTSLASDIKLIEDEKRLREALLFANACGALTVTKGGAIPALPTKEAVLEVLKGVAAS</sequence>
<gene>
    <name evidence="24" type="primary">LOC111310388</name>
</gene>
<dbReference type="FunFam" id="3.40.1190.20:FF:000005">
    <property type="entry name" value="Probable fructokinase-2"/>
    <property type="match status" value="1"/>
</dbReference>
<dbReference type="Gene3D" id="3.40.1190.20">
    <property type="match status" value="1"/>
</dbReference>
<reference evidence="24" key="1">
    <citation type="submission" date="2025-08" db="UniProtKB">
        <authorList>
            <consortium name="RefSeq"/>
        </authorList>
    </citation>
    <scope>IDENTIFICATION</scope>
    <source>
        <tissue evidence="24">Fruit stalk</tissue>
    </source>
</reference>
<evidence type="ECO:0000256" key="6">
    <source>
        <dbReference type="ARBA" id="ARBA00022729"/>
    </source>
</evidence>
<evidence type="ECO:0000259" key="22">
    <source>
        <dbReference type="Pfam" id="PF14380"/>
    </source>
</evidence>
<dbReference type="InterPro" id="IPR002139">
    <property type="entry name" value="Ribo/fructo_kinase"/>
</dbReference>
<dbReference type="Pfam" id="PF13947">
    <property type="entry name" value="GUB_WAK_bind"/>
    <property type="match status" value="1"/>
</dbReference>
<name>A0A6P6AL02_DURZI</name>
<keyword evidence="9" id="KW-0067">ATP-binding</keyword>
<evidence type="ECO:0000256" key="18">
    <source>
        <dbReference type="RuleBase" id="RU003704"/>
    </source>
</evidence>
<evidence type="ECO:0000256" key="10">
    <source>
        <dbReference type="ARBA" id="ARBA00022989"/>
    </source>
</evidence>
<keyword evidence="5" id="KW-0812">Transmembrane</keyword>
<evidence type="ECO:0000256" key="13">
    <source>
        <dbReference type="ARBA" id="ARBA00023277"/>
    </source>
</evidence>
<dbReference type="GO" id="GO:0016020">
    <property type="term" value="C:membrane"/>
    <property type="evidence" value="ECO:0007669"/>
    <property type="project" value="UniProtKB-SubCell"/>
</dbReference>
<dbReference type="GO" id="GO:0006000">
    <property type="term" value="P:fructose metabolic process"/>
    <property type="evidence" value="ECO:0007669"/>
    <property type="project" value="UniProtKB-ARBA"/>
</dbReference>
<dbReference type="PANTHER" id="PTHR43085">
    <property type="entry name" value="HEXOKINASE FAMILY MEMBER"/>
    <property type="match status" value="1"/>
</dbReference>
<evidence type="ECO:0000259" key="21">
    <source>
        <dbReference type="Pfam" id="PF13947"/>
    </source>
</evidence>
<keyword evidence="13" id="KW-0119">Carbohydrate metabolism</keyword>
<evidence type="ECO:0000256" key="14">
    <source>
        <dbReference type="ARBA" id="ARBA00037195"/>
    </source>
</evidence>
<feature type="chain" id="PRO_5027937157" evidence="19">
    <location>
        <begin position="27"/>
        <end position="576"/>
    </location>
</feature>
<evidence type="ECO:0000313" key="23">
    <source>
        <dbReference type="Proteomes" id="UP000515121"/>
    </source>
</evidence>
<keyword evidence="8 18" id="KW-0418">Kinase</keyword>
<evidence type="ECO:0000256" key="12">
    <source>
        <dbReference type="ARBA" id="ARBA00023180"/>
    </source>
</evidence>
<keyword evidence="12" id="KW-0325">Glycoprotein</keyword>
<dbReference type="Pfam" id="PF14380">
    <property type="entry name" value="WAK_assoc"/>
    <property type="match status" value="1"/>
</dbReference>
<keyword evidence="11" id="KW-0472">Membrane</keyword>
<dbReference type="KEGG" id="dzi:111310388"/>
<dbReference type="InterPro" id="IPR025287">
    <property type="entry name" value="WAK_GUB"/>
</dbReference>
<dbReference type="GO" id="GO:0008865">
    <property type="term" value="F:fructokinase activity"/>
    <property type="evidence" value="ECO:0007669"/>
    <property type="project" value="UniProtKB-EC"/>
</dbReference>
<dbReference type="InterPro" id="IPR032872">
    <property type="entry name" value="WAK_assoc_C"/>
</dbReference>
<evidence type="ECO:0000256" key="17">
    <source>
        <dbReference type="ARBA" id="ARBA00048679"/>
    </source>
</evidence>
<evidence type="ECO:0000256" key="5">
    <source>
        <dbReference type="ARBA" id="ARBA00022692"/>
    </source>
</evidence>
<comment type="catalytic activity">
    <reaction evidence="15">
        <text>L-threonyl-[protein] + ATP = O-phospho-L-threonyl-[protein] + ADP + H(+)</text>
        <dbReference type="Rhea" id="RHEA:46608"/>
        <dbReference type="Rhea" id="RHEA-COMP:11060"/>
        <dbReference type="Rhea" id="RHEA-COMP:11605"/>
        <dbReference type="ChEBI" id="CHEBI:15378"/>
        <dbReference type="ChEBI" id="CHEBI:30013"/>
        <dbReference type="ChEBI" id="CHEBI:30616"/>
        <dbReference type="ChEBI" id="CHEBI:61977"/>
        <dbReference type="ChEBI" id="CHEBI:456216"/>
        <dbReference type="EC" id="2.7.11.1"/>
    </reaction>
</comment>
<evidence type="ECO:0000256" key="15">
    <source>
        <dbReference type="ARBA" id="ARBA00047899"/>
    </source>
</evidence>
<organism evidence="23 24">
    <name type="scientific">Durio zibethinus</name>
    <name type="common">Durian</name>
    <dbReference type="NCBI Taxonomy" id="66656"/>
    <lineage>
        <taxon>Eukaryota</taxon>
        <taxon>Viridiplantae</taxon>
        <taxon>Streptophyta</taxon>
        <taxon>Embryophyta</taxon>
        <taxon>Tracheophyta</taxon>
        <taxon>Spermatophyta</taxon>
        <taxon>Magnoliopsida</taxon>
        <taxon>eudicotyledons</taxon>
        <taxon>Gunneridae</taxon>
        <taxon>Pentapetalae</taxon>
        <taxon>rosids</taxon>
        <taxon>malvids</taxon>
        <taxon>Malvales</taxon>
        <taxon>Malvaceae</taxon>
        <taxon>Helicteroideae</taxon>
        <taxon>Durio</taxon>
    </lineage>
</organism>
<comment type="subcellular location">
    <subcellularLocation>
        <location evidence="1">Membrane</location>
        <topology evidence="1">Single-pass membrane protein</topology>
    </subcellularLocation>
</comment>
<feature type="domain" description="Wall-associated receptor kinase galacturonan-binding" evidence="21">
    <location>
        <begin position="41"/>
        <end position="101"/>
    </location>
</feature>
<comment type="pathway">
    <text evidence="2">Glycan biosynthesis; starch biosynthesis.</text>
</comment>
<dbReference type="GeneID" id="111310388"/>
<evidence type="ECO:0000256" key="1">
    <source>
        <dbReference type="ARBA" id="ARBA00004167"/>
    </source>
</evidence>
<dbReference type="GO" id="GO:0030247">
    <property type="term" value="F:polysaccharide binding"/>
    <property type="evidence" value="ECO:0007669"/>
    <property type="project" value="InterPro"/>
</dbReference>
<dbReference type="InterPro" id="IPR050306">
    <property type="entry name" value="PfkB_Carbo_kinase"/>
</dbReference>
<dbReference type="AlphaFoldDB" id="A0A6P6AL02"/>
<protein>
    <submittedName>
        <fullName evidence="24">Probable fructokinase-7 isoform X1</fullName>
    </submittedName>
</protein>
<comment type="function">
    <text evidence="14">May play an important role in maintaining the flux of carbon towards starch formation.</text>
</comment>
<proteinExistence type="inferred from homology"/>
<dbReference type="PROSITE" id="PS00584">
    <property type="entry name" value="PFKB_KINASES_2"/>
    <property type="match status" value="1"/>
</dbReference>
<evidence type="ECO:0000313" key="24">
    <source>
        <dbReference type="RefSeq" id="XP_022765547.1"/>
    </source>
</evidence>
<dbReference type="Proteomes" id="UP000515121">
    <property type="component" value="Unplaced"/>
</dbReference>
<dbReference type="GO" id="GO:0004674">
    <property type="term" value="F:protein serine/threonine kinase activity"/>
    <property type="evidence" value="ECO:0007669"/>
    <property type="project" value="UniProtKB-KW"/>
</dbReference>
<dbReference type="SUPFAM" id="SSF53613">
    <property type="entry name" value="Ribokinase-like"/>
    <property type="match status" value="1"/>
</dbReference>
<keyword evidence="6 19" id="KW-0732">Signal</keyword>
<evidence type="ECO:0000256" key="4">
    <source>
        <dbReference type="ARBA" id="ARBA00022679"/>
    </source>
</evidence>
<dbReference type="InterPro" id="IPR029056">
    <property type="entry name" value="Ribokinase-like"/>
</dbReference>
<evidence type="ECO:0000259" key="20">
    <source>
        <dbReference type="Pfam" id="PF00294"/>
    </source>
</evidence>
<evidence type="ECO:0000256" key="9">
    <source>
        <dbReference type="ARBA" id="ARBA00022840"/>
    </source>
</evidence>
<dbReference type="GO" id="GO:0005524">
    <property type="term" value="F:ATP binding"/>
    <property type="evidence" value="ECO:0007669"/>
    <property type="project" value="UniProtKB-KW"/>
</dbReference>
<dbReference type="InterPro" id="IPR002173">
    <property type="entry name" value="Carboh/pur_kinase_PfkB_CS"/>
</dbReference>
<comment type="catalytic activity">
    <reaction evidence="17">
        <text>L-seryl-[protein] + ATP = O-phospho-L-seryl-[protein] + ADP + H(+)</text>
        <dbReference type="Rhea" id="RHEA:17989"/>
        <dbReference type="Rhea" id="RHEA-COMP:9863"/>
        <dbReference type="Rhea" id="RHEA-COMP:11604"/>
        <dbReference type="ChEBI" id="CHEBI:15378"/>
        <dbReference type="ChEBI" id="CHEBI:29999"/>
        <dbReference type="ChEBI" id="CHEBI:30616"/>
        <dbReference type="ChEBI" id="CHEBI:83421"/>
        <dbReference type="ChEBI" id="CHEBI:456216"/>
        <dbReference type="EC" id="2.7.11.1"/>
    </reaction>
</comment>
<feature type="signal peptide" evidence="19">
    <location>
        <begin position="1"/>
        <end position="26"/>
    </location>
</feature>